<evidence type="ECO:0000256" key="8">
    <source>
        <dbReference type="ARBA" id="ARBA00023136"/>
    </source>
</evidence>
<dbReference type="InterPro" id="IPR001128">
    <property type="entry name" value="Cyt_P450"/>
</dbReference>
<dbReference type="SUPFAM" id="SSF48264">
    <property type="entry name" value="Cytochrome P450"/>
    <property type="match status" value="1"/>
</dbReference>
<evidence type="ECO:0000313" key="12">
    <source>
        <dbReference type="Proteomes" id="UP001142055"/>
    </source>
</evidence>
<sequence length="411" mass="48028">MPWLGTGLLTSSGKKWFQRRKMLTPAFHFNILEAFLPSMNEHAKILVNKIREQIHKSNEKSTVIDVAPYITYCTLDIICDTAMGVKLGSQYNPAIDYVQSIHRIGNKVIKRVLSPWLWNSFIYYNLTPTGREDRRDLNIVHNFTMNVIKNRKNEAIQQNGKKPFSTTETKVDNFVSTSRRRLAFLDLLIEQHLKDSNSLSLYDIREEVDTFMFEGHDTTSMSLIWSLLLLGHHPEIQERVHHELDHIWEQHNLDESMHLTTNQLCEMKLLEACIKESLRLYPSVPFIGRVANTDVEYENYTIPKGSTLFIFIQMIHRDPKLYPKPDSFIPDRFMEGSNSYVKNPFAYVPFSAGPRNCIGQKFALQEEKIILAFILRHFRLESITQFDNIIMHPELVLRPKDPVNIRFIPRH</sequence>
<dbReference type="AlphaFoldDB" id="A0A9Q0M0L6"/>
<dbReference type="Proteomes" id="UP001142055">
    <property type="component" value="Chromosome 3"/>
</dbReference>
<organism evidence="11 12">
    <name type="scientific">Blomia tropicalis</name>
    <name type="common">Mite</name>
    <dbReference type="NCBI Taxonomy" id="40697"/>
    <lineage>
        <taxon>Eukaryota</taxon>
        <taxon>Metazoa</taxon>
        <taxon>Ecdysozoa</taxon>
        <taxon>Arthropoda</taxon>
        <taxon>Chelicerata</taxon>
        <taxon>Arachnida</taxon>
        <taxon>Acari</taxon>
        <taxon>Acariformes</taxon>
        <taxon>Sarcoptiformes</taxon>
        <taxon>Astigmata</taxon>
        <taxon>Glycyphagoidea</taxon>
        <taxon>Echimyopodidae</taxon>
        <taxon>Blomia</taxon>
    </lineage>
</organism>
<dbReference type="OMA" id="FESNECI"/>
<keyword evidence="12" id="KW-1185">Reference proteome</keyword>
<reference evidence="11" key="1">
    <citation type="submission" date="2022-12" db="EMBL/GenBank/DDBJ databases">
        <title>Genome assemblies of Blomia tropicalis.</title>
        <authorList>
            <person name="Cui Y."/>
        </authorList>
    </citation>
    <scope>NUCLEOTIDE SEQUENCE</scope>
    <source>
        <tissue evidence="11">Adult mites</tissue>
    </source>
</reference>
<comment type="cofactor">
    <cofactor evidence="1 9">
        <name>heme</name>
        <dbReference type="ChEBI" id="CHEBI:30413"/>
    </cofactor>
</comment>
<proteinExistence type="inferred from homology"/>
<evidence type="ECO:0000256" key="7">
    <source>
        <dbReference type="ARBA" id="ARBA00023033"/>
    </source>
</evidence>
<dbReference type="PANTHER" id="PTHR24291:SF189">
    <property type="entry name" value="CYTOCHROME P450 4C3-RELATED"/>
    <property type="match status" value="1"/>
</dbReference>
<comment type="subcellular location">
    <subcellularLocation>
        <location evidence="2">Endoplasmic reticulum membrane</location>
    </subcellularLocation>
</comment>
<evidence type="ECO:0000313" key="11">
    <source>
        <dbReference type="EMBL" id="KAJ6216493.1"/>
    </source>
</evidence>
<dbReference type="PRINTS" id="PR00385">
    <property type="entry name" value="P450"/>
</dbReference>
<keyword evidence="10" id="KW-0560">Oxidoreductase</keyword>
<dbReference type="GO" id="GO:0004497">
    <property type="term" value="F:monooxygenase activity"/>
    <property type="evidence" value="ECO:0007669"/>
    <property type="project" value="UniProtKB-KW"/>
</dbReference>
<keyword evidence="5" id="KW-0256">Endoplasmic reticulum</keyword>
<dbReference type="Pfam" id="PF00067">
    <property type="entry name" value="p450"/>
    <property type="match status" value="1"/>
</dbReference>
<keyword evidence="8" id="KW-0472">Membrane</keyword>
<feature type="binding site" description="axial binding residue" evidence="9">
    <location>
        <position position="357"/>
    </location>
    <ligand>
        <name>heme</name>
        <dbReference type="ChEBI" id="CHEBI:30413"/>
    </ligand>
    <ligandPart>
        <name>Fe</name>
        <dbReference type="ChEBI" id="CHEBI:18248"/>
    </ligandPart>
</feature>
<evidence type="ECO:0000256" key="9">
    <source>
        <dbReference type="PIRSR" id="PIRSR602401-1"/>
    </source>
</evidence>
<accession>A0A9Q0M0L6</accession>
<dbReference type="InterPro" id="IPR050196">
    <property type="entry name" value="Cytochrome_P450_Monoox"/>
</dbReference>
<dbReference type="Gene3D" id="1.10.630.10">
    <property type="entry name" value="Cytochrome P450"/>
    <property type="match status" value="1"/>
</dbReference>
<gene>
    <name evidence="11" type="ORF">RDWZM_007650</name>
</gene>
<dbReference type="GO" id="GO:0020037">
    <property type="term" value="F:heme binding"/>
    <property type="evidence" value="ECO:0007669"/>
    <property type="project" value="InterPro"/>
</dbReference>
<dbReference type="PANTHER" id="PTHR24291">
    <property type="entry name" value="CYTOCHROME P450 FAMILY 4"/>
    <property type="match status" value="1"/>
</dbReference>
<name>A0A9Q0M0L6_BLOTA</name>
<evidence type="ECO:0000256" key="2">
    <source>
        <dbReference type="ARBA" id="ARBA00004586"/>
    </source>
</evidence>
<dbReference type="GO" id="GO:0005506">
    <property type="term" value="F:iron ion binding"/>
    <property type="evidence" value="ECO:0007669"/>
    <property type="project" value="InterPro"/>
</dbReference>
<keyword evidence="4 9" id="KW-0349">Heme</keyword>
<evidence type="ECO:0000256" key="1">
    <source>
        <dbReference type="ARBA" id="ARBA00001971"/>
    </source>
</evidence>
<keyword evidence="9 10" id="KW-0479">Metal-binding</keyword>
<dbReference type="GO" id="GO:0005789">
    <property type="term" value="C:endoplasmic reticulum membrane"/>
    <property type="evidence" value="ECO:0007669"/>
    <property type="project" value="UniProtKB-SubCell"/>
</dbReference>
<evidence type="ECO:0000256" key="5">
    <source>
        <dbReference type="ARBA" id="ARBA00022824"/>
    </source>
</evidence>
<dbReference type="CDD" id="cd20628">
    <property type="entry name" value="CYP4"/>
    <property type="match status" value="1"/>
</dbReference>
<keyword evidence="6 9" id="KW-0408">Iron</keyword>
<dbReference type="PROSITE" id="PS00086">
    <property type="entry name" value="CYTOCHROME_P450"/>
    <property type="match status" value="1"/>
</dbReference>
<evidence type="ECO:0000256" key="6">
    <source>
        <dbReference type="ARBA" id="ARBA00023004"/>
    </source>
</evidence>
<dbReference type="EMBL" id="JAPWDV010000003">
    <property type="protein sequence ID" value="KAJ6216493.1"/>
    <property type="molecule type" value="Genomic_DNA"/>
</dbReference>
<evidence type="ECO:0000256" key="3">
    <source>
        <dbReference type="ARBA" id="ARBA00010617"/>
    </source>
</evidence>
<dbReference type="InterPro" id="IPR002401">
    <property type="entry name" value="Cyt_P450_E_grp-I"/>
</dbReference>
<keyword evidence="7 10" id="KW-0503">Monooxygenase</keyword>
<comment type="caution">
    <text evidence="11">The sequence shown here is derived from an EMBL/GenBank/DDBJ whole genome shotgun (WGS) entry which is preliminary data.</text>
</comment>
<protein>
    <submittedName>
        <fullName evidence="11">Uncharacterized protein</fullName>
    </submittedName>
</protein>
<dbReference type="PRINTS" id="PR00463">
    <property type="entry name" value="EP450I"/>
</dbReference>
<dbReference type="InterPro" id="IPR017972">
    <property type="entry name" value="Cyt_P450_CS"/>
</dbReference>
<dbReference type="InterPro" id="IPR036396">
    <property type="entry name" value="Cyt_P450_sf"/>
</dbReference>
<evidence type="ECO:0000256" key="10">
    <source>
        <dbReference type="RuleBase" id="RU000461"/>
    </source>
</evidence>
<comment type="similarity">
    <text evidence="3 10">Belongs to the cytochrome P450 family.</text>
</comment>
<evidence type="ECO:0000256" key="4">
    <source>
        <dbReference type="ARBA" id="ARBA00022617"/>
    </source>
</evidence>
<dbReference type="GO" id="GO:0016705">
    <property type="term" value="F:oxidoreductase activity, acting on paired donors, with incorporation or reduction of molecular oxygen"/>
    <property type="evidence" value="ECO:0007669"/>
    <property type="project" value="InterPro"/>
</dbReference>